<protein>
    <submittedName>
        <fullName evidence="2">Uncharacterized protein</fullName>
    </submittedName>
</protein>
<sequence length="159" mass="17845">MVLIHMMMKYAHLVSARKTLLNAAHPFAMKMSLRSRLLFLSHDVRAALPDSKLRGGTRPSVNVGQWFVFWHGRNSLALSRLAGKLPFVAAQLAPSPRTLDCSGPLKQKQPSRSQAIRMPTLLALFAQQVAWAPALFFVYWTTEDASVFIYLFTASRFLA</sequence>
<feature type="transmembrane region" description="Helical" evidence="1">
    <location>
        <begin position="121"/>
        <end position="140"/>
    </location>
</feature>
<keyword evidence="1" id="KW-0472">Membrane</keyword>
<dbReference type="Proteomes" id="UP001054945">
    <property type="component" value="Unassembled WGS sequence"/>
</dbReference>
<proteinExistence type="predicted"/>
<evidence type="ECO:0000313" key="2">
    <source>
        <dbReference type="EMBL" id="GIX71757.1"/>
    </source>
</evidence>
<name>A0AAV4MJH6_CAEEX</name>
<reference evidence="2 3" key="1">
    <citation type="submission" date="2021-06" db="EMBL/GenBank/DDBJ databases">
        <title>Caerostris extrusa draft genome.</title>
        <authorList>
            <person name="Kono N."/>
            <person name="Arakawa K."/>
        </authorList>
    </citation>
    <scope>NUCLEOTIDE SEQUENCE [LARGE SCALE GENOMIC DNA]</scope>
</reference>
<dbReference type="AlphaFoldDB" id="A0AAV4MJH6"/>
<accession>A0AAV4MJH6</accession>
<comment type="caution">
    <text evidence="2">The sequence shown here is derived from an EMBL/GenBank/DDBJ whole genome shotgun (WGS) entry which is preliminary data.</text>
</comment>
<keyword evidence="1" id="KW-1133">Transmembrane helix</keyword>
<gene>
    <name evidence="2" type="ORF">CEXT_725691</name>
</gene>
<dbReference type="EMBL" id="BPLR01019786">
    <property type="protein sequence ID" value="GIX71757.1"/>
    <property type="molecule type" value="Genomic_DNA"/>
</dbReference>
<keyword evidence="3" id="KW-1185">Reference proteome</keyword>
<evidence type="ECO:0000313" key="3">
    <source>
        <dbReference type="Proteomes" id="UP001054945"/>
    </source>
</evidence>
<keyword evidence="1" id="KW-0812">Transmembrane</keyword>
<evidence type="ECO:0000256" key="1">
    <source>
        <dbReference type="SAM" id="Phobius"/>
    </source>
</evidence>
<organism evidence="2 3">
    <name type="scientific">Caerostris extrusa</name>
    <name type="common">Bark spider</name>
    <name type="synonym">Caerostris bankana</name>
    <dbReference type="NCBI Taxonomy" id="172846"/>
    <lineage>
        <taxon>Eukaryota</taxon>
        <taxon>Metazoa</taxon>
        <taxon>Ecdysozoa</taxon>
        <taxon>Arthropoda</taxon>
        <taxon>Chelicerata</taxon>
        <taxon>Arachnida</taxon>
        <taxon>Araneae</taxon>
        <taxon>Araneomorphae</taxon>
        <taxon>Entelegynae</taxon>
        <taxon>Araneoidea</taxon>
        <taxon>Araneidae</taxon>
        <taxon>Caerostris</taxon>
    </lineage>
</organism>